<dbReference type="Pfam" id="PF00571">
    <property type="entry name" value="CBS"/>
    <property type="match status" value="2"/>
</dbReference>
<organism evidence="5 6">
    <name type="scientific">Haloechinothrix salitolerans</name>
    <dbReference type="NCBI Taxonomy" id="926830"/>
    <lineage>
        <taxon>Bacteria</taxon>
        <taxon>Bacillati</taxon>
        <taxon>Actinomycetota</taxon>
        <taxon>Actinomycetes</taxon>
        <taxon>Pseudonocardiales</taxon>
        <taxon>Pseudonocardiaceae</taxon>
        <taxon>Haloechinothrix</taxon>
    </lineage>
</organism>
<feature type="domain" description="CBS" evidence="4">
    <location>
        <begin position="7"/>
        <end position="64"/>
    </location>
</feature>
<dbReference type="Pfam" id="PF04972">
    <property type="entry name" value="BON"/>
    <property type="match status" value="1"/>
</dbReference>
<dbReference type="Gene3D" id="3.30.1340.30">
    <property type="match status" value="1"/>
</dbReference>
<dbReference type="InterPro" id="IPR051257">
    <property type="entry name" value="Diverse_CBS-Domain"/>
</dbReference>
<dbReference type="InterPro" id="IPR007055">
    <property type="entry name" value="BON_dom"/>
</dbReference>
<dbReference type="InterPro" id="IPR046342">
    <property type="entry name" value="CBS_dom_sf"/>
</dbReference>
<keyword evidence="6" id="KW-1185">Reference proteome</keyword>
<dbReference type="EMBL" id="JBHSXX010000001">
    <property type="protein sequence ID" value="MFC6867653.1"/>
    <property type="molecule type" value="Genomic_DNA"/>
</dbReference>
<feature type="domain" description="BON" evidence="3">
    <location>
        <begin position="122"/>
        <end position="189"/>
    </location>
</feature>
<feature type="domain" description="CBS" evidence="4">
    <location>
        <begin position="70"/>
        <end position="125"/>
    </location>
</feature>
<protein>
    <submittedName>
        <fullName evidence="5">HPP family protein</fullName>
    </submittedName>
</protein>
<accession>A0ABW2BYH2</accession>
<dbReference type="PANTHER" id="PTHR43080">
    <property type="entry name" value="CBS DOMAIN-CONTAINING PROTEIN CBSX3, MITOCHONDRIAL"/>
    <property type="match status" value="1"/>
</dbReference>
<evidence type="ECO:0000259" key="4">
    <source>
        <dbReference type="PROSITE" id="PS51371"/>
    </source>
</evidence>
<sequence>MRALDIMTTPPVSVHPSTSVRDAIALLSERGYAGLPVVDDDGRVVGIFTEADALNYGMDASGELRVDAMMSTPVEVANAETHVTELARRMLADGLRCMPVVTDGVLVGVISRHDLLRPLVRSDDTIATHVRALLDDYSGKRDGWHVTVSGGAVTISGAFADEAERAVAAALARTVLGVTTVETNFATSGVTS</sequence>
<dbReference type="InterPro" id="IPR000644">
    <property type="entry name" value="CBS_dom"/>
</dbReference>
<comment type="caution">
    <text evidence="5">The sequence shown here is derived from an EMBL/GenBank/DDBJ whole genome shotgun (WGS) entry which is preliminary data.</text>
</comment>
<evidence type="ECO:0000313" key="6">
    <source>
        <dbReference type="Proteomes" id="UP001596337"/>
    </source>
</evidence>
<dbReference type="RefSeq" id="WP_345401227.1">
    <property type="nucleotide sequence ID" value="NZ_BAABLA010000104.1"/>
</dbReference>
<dbReference type="Gene3D" id="3.10.580.10">
    <property type="entry name" value="CBS-domain"/>
    <property type="match status" value="1"/>
</dbReference>
<keyword evidence="1 2" id="KW-0129">CBS domain</keyword>
<dbReference type="PROSITE" id="PS50914">
    <property type="entry name" value="BON"/>
    <property type="match status" value="1"/>
</dbReference>
<proteinExistence type="predicted"/>
<evidence type="ECO:0000313" key="5">
    <source>
        <dbReference type="EMBL" id="MFC6867653.1"/>
    </source>
</evidence>
<evidence type="ECO:0000256" key="1">
    <source>
        <dbReference type="ARBA" id="ARBA00023122"/>
    </source>
</evidence>
<evidence type="ECO:0000259" key="3">
    <source>
        <dbReference type="PROSITE" id="PS50914"/>
    </source>
</evidence>
<dbReference type="PANTHER" id="PTHR43080:SF2">
    <property type="entry name" value="CBS DOMAIN-CONTAINING PROTEIN"/>
    <property type="match status" value="1"/>
</dbReference>
<dbReference type="SUPFAM" id="SSF54631">
    <property type="entry name" value="CBS-domain pair"/>
    <property type="match status" value="1"/>
</dbReference>
<reference evidence="6" key="1">
    <citation type="journal article" date="2019" name="Int. J. Syst. Evol. Microbiol.">
        <title>The Global Catalogue of Microorganisms (GCM) 10K type strain sequencing project: providing services to taxonomists for standard genome sequencing and annotation.</title>
        <authorList>
            <consortium name="The Broad Institute Genomics Platform"/>
            <consortium name="The Broad Institute Genome Sequencing Center for Infectious Disease"/>
            <person name="Wu L."/>
            <person name="Ma J."/>
        </authorList>
    </citation>
    <scope>NUCLEOTIDE SEQUENCE [LARGE SCALE GENOMIC DNA]</scope>
    <source>
        <strain evidence="6">KCTC 32255</strain>
    </source>
</reference>
<evidence type="ECO:0000256" key="2">
    <source>
        <dbReference type="PROSITE-ProRule" id="PRU00703"/>
    </source>
</evidence>
<dbReference type="Proteomes" id="UP001596337">
    <property type="component" value="Unassembled WGS sequence"/>
</dbReference>
<dbReference type="SMART" id="SM00116">
    <property type="entry name" value="CBS"/>
    <property type="match status" value="2"/>
</dbReference>
<gene>
    <name evidence="5" type="ORF">ACFQGD_10875</name>
</gene>
<name>A0ABW2BYH2_9PSEU</name>
<dbReference type="PROSITE" id="PS51371">
    <property type="entry name" value="CBS"/>
    <property type="match status" value="2"/>
</dbReference>